<comment type="caution">
    <text evidence="1">The sequence shown here is derived from an EMBL/GenBank/DDBJ whole genome shotgun (WGS) entry which is preliminary data.</text>
</comment>
<dbReference type="AlphaFoldDB" id="A0AAN5CRU3"/>
<proteinExistence type="predicted"/>
<dbReference type="Proteomes" id="UP001328107">
    <property type="component" value="Unassembled WGS sequence"/>
</dbReference>
<organism evidence="1 2">
    <name type="scientific">Pristionchus mayeri</name>
    <dbReference type="NCBI Taxonomy" id="1317129"/>
    <lineage>
        <taxon>Eukaryota</taxon>
        <taxon>Metazoa</taxon>
        <taxon>Ecdysozoa</taxon>
        <taxon>Nematoda</taxon>
        <taxon>Chromadorea</taxon>
        <taxon>Rhabditida</taxon>
        <taxon>Rhabditina</taxon>
        <taxon>Diplogasteromorpha</taxon>
        <taxon>Diplogasteroidea</taxon>
        <taxon>Neodiplogasteridae</taxon>
        <taxon>Pristionchus</taxon>
    </lineage>
</organism>
<evidence type="ECO:0000313" key="2">
    <source>
        <dbReference type="Proteomes" id="UP001328107"/>
    </source>
</evidence>
<keyword evidence="2" id="KW-1185">Reference proteome</keyword>
<feature type="non-terminal residue" evidence="1">
    <location>
        <position position="91"/>
    </location>
</feature>
<dbReference type="EMBL" id="BTRK01000004">
    <property type="protein sequence ID" value="GMR49596.1"/>
    <property type="molecule type" value="Genomic_DNA"/>
</dbReference>
<gene>
    <name evidence="1" type="ORF">PMAYCL1PPCAC_19792</name>
</gene>
<accession>A0AAN5CRU3</accession>
<evidence type="ECO:0000313" key="1">
    <source>
        <dbReference type="EMBL" id="GMR49596.1"/>
    </source>
</evidence>
<protein>
    <submittedName>
        <fullName evidence="1">Uncharacterized protein</fullName>
    </submittedName>
</protein>
<name>A0AAN5CRU3_9BILA</name>
<feature type="non-terminal residue" evidence="1">
    <location>
        <position position="1"/>
    </location>
</feature>
<reference evidence="2" key="1">
    <citation type="submission" date="2022-10" db="EMBL/GenBank/DDBJ databases">
        <title>Genome assembly of Pristionchus species.</title>
        <authorList>
            <person name="Yoshida K."/>
            <person name="Sommer R.J."/>
        </authorList>
    </citation>
    <scope>NUCLEOTIDE SEQUENCE [LARGE SCALE GENOMIC DNA]</scope>
    <source>
        <strain evidence="2">RS5460</strain>
    </source>
</reference>
<sequence length="91" mass="10504">LQLLVKCPGKGYRRTTLTEPSSHADDFPSQWFENVEHLVTMHVNAERTVFRDFLNDIQIVEGFSDHLISSVNLSTFVLRESFFTGQDSDVW</sequence>